<proteinExistence type="predicted"/>
<dbReference type="Pfam" id="PF00787">
    <property type="entry name" value="PX"/>
    <property type="match status" value="1"/>
</dbReference>
<keyword evidence="4" id="KW-1185">Reference proteome</keyword>
<protein>
    <submittedName>
        <fullName evidence="3">Unnamed protein product</fullName>
    </submittedName>
</protein>
<dbReference type="GO" id="GO:0035091">
    <property type="term" value="F:phosphatidylinositol binding"/>
    <property type="evidence" value="ECO:0007669"/>
    <property type="project" value="InterPro"/>
</dbReference>
<sequence>MHATIAFPLLGAVRYVAVTSRRVLAVDSFSRAPSTGVWYYRVDVSAYAEELVLTFIEEGDKCDNKCDDRRSRAQSPAHTGAEHYSVLRRYSDFLQLYEQIRAVVTATEGNTSSLPPFPSKEYTPLALLGLLWRVSPSISLLEERRSKFEMLLQWIENHPTARKCSAFVKFLGTPPQATSGYVSLKEYASPNWLSSLQQVREGVGGRKRRYSVGSSAIRSMLEKSISEAYEVVGPPRRQLLEVVRGSSTPRVLGKRRNRFNDCSQWVESPSKKMTRTTARIRGTQVWELRNAAQIPLSRQVYSERRVVQGKATPKRRISPHQSVKLGSA</sequence>
<dbReference type="OrthoDB" id="271164at2759"/>
<evidence type="ECO:0000313" key="3">
    <source>
        <dbReference type="EMBL" id="GMF54007.1"/>
    </source>
</evidence>
<gene>
    <name evidence="3" type="ORF">Pfra01_002241100</name>
</gene>
<feature type="domain" description="PX" evidence="2">
    <location>
        <begin position="18"/>
        <end position="178"/>
    </location>
</feature>
<reference evidence="3" key="1">
    <citation type="submission" date="2023-04" db="EMBL/GenBank/DDBJ databases">
        <title>Phytophthora fragariaefolia NBRC 109709.</title>
        <authorList>
            <person name="Ichikawa N."/>
            <person name="Sato H."/>
            <person name="Tonouchi N."/>
        </authorList>
    </citation>
    <scope>NUCLEOTIDE SEQUENCE</scope>
    <source>
        <strain evidence="3">NBRC 109709</strain>
    </source>
</reference>
<dbReference type="PROSITE" id="PS50195">
    <property type="entry name" value="PX"/>
    <property type="match status" value="1"/>
</dbReference>
<evidence type="ECO:0000313" key="4">
    <source>
        <dbReference type="Proteomes" id="UP001165121"/>
    </source>
</evidence>
<evidence type="ECO:0000256" key="1">
    <source>
        <dbReference type="SAM" id="MobiDB-lite"/>
    </source>
</evidence>
<dbReference type="SUPFAM" id="SSF64268">
    <property type="entry name" value="PX domain"/>
    <property type="match status" value="1"/>
</dbReference>
<accession>A0A9W6Y632</accession>
<dbReference type="Proteomes" id="UP001165121">
    <property type="component" value="Unassembled WGS sequence"/>
</dbReference>
<feature type="region of interest" description="Disordered" evidence="1">
    <location>
        <begin position="305"/>
        <end position="328"/>
    </location>
</feature>
<organism evidence="3 4">
    <name type="scientific">Phytophthora fragariaefolia</name>
    <dbReference type="NCBI Taxonomy" id="1490495"/>
    <lineage>
        <taxon>Eukaryota</taxon>
        <taxon>Sar</taxon>
        <taxon>Stramenopiles</taxon>
        <taxon>Oomycota</taxon>
        <taxon>Peronosporomycetes</taxon>
        <taxon>Peronosporales</taxon>
        <taxon>Peronosporaceae</taxon>
        <taxon>Phytophthora</taxon>
    </lineage>
</organism>
<evidence type="ECO:0000259" key="2">
    <source>
        <dbReference type="PROSITE" id="PS50195"/>
    </source>
</evidence>
<dbReference type="InterPro" id="IPR001683">
    <property type="entry name" value="PX_dom"/>
</dbReference>
<dbReference type="AlphaFoldDB" id="A0A9W6Y632"/>
<dbReference type="InterPro" id="IPR036871">
    <property type="entry name" value="PX_dom_sf"/>
</dbReference>
<comment type="caution">
    <text evidence="3">The sequence shown here is derived from an EMBL/GenBank/DDBJ whole genome shotgun (WGS) entry which is preliminary data.</text>
</comment>
<name>A0A9W6Y632_9STRA</name>
<dbReference type="EMBL" id="BSXT01003438">
    <property type="protein sequence ID" value="GMF54007.1"/>
    <property type="molecule type" value="Genomic_DNA"/>
</dbReference>
<dbReference type="Gene3D" id="3.30.1520.10">
    <property type="entry name" value="Phox-like domain"/>
    <property type="match status" value="1"/>
</dbReference>